<proteinExistence type="predicted"/>
<sequence length="156" mass="16859">MREQHECPKVQDAAICAIIDVLDDNLEGEFSLRGSEEAAEARSMSDMPDALMTVSASVRAHRSFQVVQYRGCHALGLLYGLLPPGFALPAEVLDTVLGALWRCPNDLDTAAGACFALRAFLEPRAGATSEVSAVLDMLRAREAGPDLMQVLEHFAE</sequence>
<evidence type="ECO:0000313" key="1">
    <source>
        <dbReference type="EMBL" id="CAK0875667.1"/>
    </source>
</evidence>
<gene>
    <name evidence="1" type="ORF">PCOR1329_LOCUS60280</name>
</gene>
<accession>A0ABN9VTK6</accession>
<evidence type="ECO:0008006" key="3">
    <source>
        <dbReference type="Google" id="ProtNLM"/>
    </source>
</evidence>
<feature type="non-terminal residue" evidence="1">
    <location>
        <position position="156"/>
    </location>
</feature>
<comment type="caution">
    <text evidence="1">The sequence shown here is derived from an EMBL/GenBank/DDBJ whole genome shotgun (WGS) entry which is preliminary data.</text>
</comment>
<keyword evidence="2" id="KW-1185">Reference proteome</keyword>
<name>A0ABN9VTK6_9DINO</name>
<dbReference type="EMBL" id="CAUYUJ010017541">
    <property type="protein sequence ID" value="CAK0875667.1"/>
    <property type="molecule type" value="Genomic_DNA"/>
</dbReference>
<protein>
    <recommendedName>
        <fullName evidence="3">MMS19 nucleotide excision repair protein</fullName>
    </recommendedName>
</protein>
<reference evidence="1" key="1">
    <citation type="submission" date="2023-10" db="EMBL/GenBank/DDBJ databases">
        <authorList>
            <person name="Chen Y."/>
            <person name="Shah S."/>
            <person name="Dougan E. K."/>
            <person name="Thang M."/>
            <person name="Chan C."/>
        </authorList>
    </citation>
    <scope>NUCLEOTIDE SEQUENCE [LARGE SCALE GENOMIC DNA]</scope>
</reference>
<dbReference type="Proteomes" id="UP001189429">
    <property type="component" value="Unassembled WGS sequence"/>
</dbReference>
<organism evidence="1 2">
    <name type="scientific">Prorocentrum cordatum</name>
    <dbReference type="NCBI Taxonomy" id="2364126"/>
    <lineage>
        <taxon>Eukaryota</taxon>
        <taxon>Sar</taxon>
        <taxon>Alveolata</taxon>
        <taxon>Dinophyceae</taxon>
        <taxon>Prorocentrales</taxon>
        <taxon>Prorocentraceae</taxon>
        <taxon>Prorocentrum</taxon>
    </lineage>
</organism>
<evidence type="ECO:0000313" key="2">
    <source>
        <dbReference type="Proteomes" id="UP001189429"/>
    </source>
</evidence>